<dbReference type="GO" id="GO:0005102">
    <property type="term" value="F:signaling receptor binding"/>
    <property type="evidence" value="ECO:0007669"/>
    <property type="project" value="InterPro"/>
</dbReference>
<keyword evidence="3 9" id="KW-0217">Developmental protein</keyword>
<evidence type="ECO:0000256" key="2">
    <source>
        <dbReference type="ARBA" id="ARBA00005683"/>
    </source>
</evidence>
<comment type="subcellular location">
    <subcellularLocation>
        <location evidence="1 9">Secreted</location>
        <location evidence="1 9">Extracellular space</location>
        <location evidence="1 9">Extracellular matrix</location>
    </subcellularLocation>
</comment>
<evidence type="ECO:0000313" key="11">
    <source>
        <dbReference type="EMBL" id="VEL10597.1"/>
    </source>
</evidence>
<comment type="similarity">
    <text evidence="2 9">Belongs to the Wnt family.</text>
</comment>
<accession>A0A3S4ZG26</accession>
<dbReference type="InterPro" id="IPR018161">
    <property type="entry name" value="Wnt_CS"/>
</dbReference>
<comment type="function">
    <text evidence="9">Ligand for members of the frizzled family of seven transmembrane receptors.</text>
</comment>
<dbReference type="EMBL" id="CAAALY010009450">
    <property type="protein sequence ID" value="VEL10597.1"/>
    <property type="molecule type" value="Genomic_DNA"/>
</dbReference>
<evidence type="ECO:0000256" key="1">
    <source>
        <dbReference type="ARBA" id="ARBA00004498"/>
    </source>
</evidence>
<keyword evidence="4" id="KW-0964">Secreted</keyword>
<keyword evidence="8" id="KW-0449">Lipoprotein</keyword>
<evidence type="ECO:0000256" key="8">
    <source>
        <dbReference type="ARBA" id="ARBA00023288"/>
    </source>
</evidence>
<evidence type="ECO:0000256" key="7">
    <source>
        <dbReference type="ARBA" id="ARBA00023157"/>
    </source>
</evidence>
<gene>
    <name evidence="11" type="ORF">PXEA_LOCUS4037</name>
</gene>
<dbReference type="GO" id="GO:0005576">
    <property type="term" value="C:extracellular region"/>
    <property type="evidence" value="ECO:0007669"/>
    <property type="project" value="InterPro"/>
</dbReference>
<evidence type="ECO:0000256" key="4">
    <source>
        <dbReference type="ARBA" id="ARBA00022525"/>
    </source>
</evidence>
<keyword evidence="10" id="KW-0812">Transmembrane</keyword>
<keyword evidence="7" id="KW-1015">Disulfide bond</keyword>
<protein>
    <recommendedName>
        <fullName evidence="9">Protein Wnt</fullName>
    </recommendedName>
</protein>
<evidence type="ECO:0000256" key="6">
    <source>
        <dbReference type="ARBA" id="ARBA00022687"/>
    </source>
</evidence>
<evidence type="ECO:0000256" key="10">
    <source>
        <dbReference type="SAM" id="Phobius"/>
    </source>
</evidence>
<dbReference type="AlphaFoldDB" id="A0A3S4ZG26"/>
<dbReference type="Proteomes" id="UP000784294">
    <property type="component" value="Unassembled WGS sequence"/>
</dbReference>
<evidence type="ECO:0000256" key="9">
    <source>
        <dbReference type="RuleBase" id="RU003500"/>
    </source>
</evidence>
<dbReference type="PROSITE" id="PS00246">
    <property type="entry name" value="WNT1"/>
    <property type="match status" value="1"/>
</dbReference>
<proteinExistence type="inferred from homology"/>
<name>A0A3S4ZG26_9PLAT</name>
<reference evidence="11" key="1">
    <citation type="submission" date="2018-11" db="EMBL/GenBank/DDBJ databases">
        <authorList>
            <consortium name="Pathogen Informatics"/>
        </authorList>
    </citation>
    <scope>NUCLEOTIDE SEQUENCE</scope>
</reference>
<organism evidence="11 12">
    <name type="scientific">Protopolystoma xenopodis</name>
    <dbReference type="NCBI Taxonomy" id="117903"/>
    <lineage>
        <taxon>Eukaryota</taxon>
        <taxon>Metazoa</taxon>
        <taxon>Spiralia</taxon>
        <taxon>Lophotrochozoa</taxon>
        <taxon>Platyhelminthes</taxon>
        <taxon>Monogenea</taxon>
        <taxon>Polyopisthocotylea</taxon>
        <taxon>Polystomatidea</taxon>
        <taxon>Polystomatidae</taxon>
        <taxon>Protopolystoma</taxon>
    </lineage>
</organism>
<dbReference type="Pfam" id="PF00110">
    <property type="entry name" value="wnt"/>
    <property type="match status" value="1"/>
</dbReference>
<keyword evidence="6 9" id="KW-0879">Wnt signaling pathway</keyword>
<dbReference type="GO" id="GO:0016055">
    <property type="term" value="P:Wnt signaling pathway"/>
    <property type="evidence" value="ECO:0007669"/>
    <property type="project" value="UniProtKB-KW"/>
</dbReference>
<dbReference type="InterPro" id="IPR005817">
    <property type="entry name" value="Wnt"/>
</dbReference>
<keyword evidence="10" id="KW-1133">Transmembrane helix</keyword>
<keyword evidence="12" id="KW-1185">Reference proteome</keyword>
<evidence type="ECO:0000256" key="5">
    <source>
        <dbReference type="ARBA" id="ARBA00022530"/>
    </source>
</evidence>
<sequence length="82" mass="9391">MEANRREKCKCHGVSGSCSQKVCFPQLQRIDTQVVQQALKKQYLVRCHTVSLLLVSLLSQLTLAFLTEGRIAKRVLHVRQLR</sequence>
<keyword evidence="5" id="KW-0272">Extracellular matrix</keyword>
<dbReference type="OrthoDB" id="5945655at2759"/>
<feature type="transmembrane region" description="Helical" evidence="10">
    <location>
        <begin position="43"/>
        <end position="66"/>
    </location>
</feature>
<evidence type="ECO:0000313" key="12">
    <source>
        <dbReference type="Proteomes" id="UP000784294"/>
    </source>
</evidence>
<keyword evidence="10" id="KW-0472">Membrane</keyword>
<comment type="caution">
    <text evidence="11">The sequence shown here is derived from an EMBL/GenBank/DDBJ whole genome shotgun (WGS) entry which is preliminary data.</text>
</comment>
<evidence type="ECO:0000256" key="3">
    <source>
        <dbReference type="ARBA" id="ARBA00022473"/>
    </source>
</evidence>